<dbReference type="EMBL" id="JZWV01000202">
    <property type="protein sequence ID" value="KJY35747.1"/>
    <property type="molecule type" value="Genomic_DNA"/>
</dbReference>
<gene>
    <name evidence="1" type="ORF">VR44_09300</name>
</gene>
<reference evidence="1 2" key="1">
    <citation type="submission" date="2015-02" db="EMBL/GenBank/DDBJ databases">
        <authorList>
            <person name="Ju K.-S."/>
            <person name="Doroghazi J.R."/>
            <person name="Metcalf W."/>
        </authorList>
    </citation>
    <scope>NUCLEOTIDE SEQUENCE [LARGE SCALE GENOMIC DNA]</scope>
    <source>
        <strain evidence="1 2">NRRL ISP-5550</strain>
    </source>
</reference>
<dbReference type="OrthoDB" id="4234788at2"/>
<dbReference type="Proteomes" id="UP000033551">
    <property type="component" value="Unassembled WGS sequence"/>
</dbReference>
<protein>
    <submittedName>
        <fullName evidence="1">Uncharacterized protein</fullName>
    </submittedName>
</protein>
<keyword evidence="2" id="KW-1185">Reference proteome</keyword>
<dbReference type="PATRIC" id="fig|68223.7.peg.5187"/>
<accession>A0A0F4JN05</accession>
<name>A0A0F4JN05_9ACTN</name>
<organism evidence="1 2">
    <name type="scientific">Streptomyces katrae</name>
    <dbReference type="NCBI Taxonomy" id="68223"/>
    <lineage>
        <taxon>Bacteria</taxon>
        <taxon>Bacillati</taxon>
        <taxon>Actinomycetota</taxon>
        <taxon>Actinomycetes</taxon>
        <taxon>Kitasatosporales</taxon>
        <taxon>Streptomycetaceae</taxon>
        <taxon>Streptomyces</taxon>
    </lineage>
</organism>
<sequence>MNDGQGNVGINYGTIGGAAPDADQLRATVEELIRLLGELRPHLTPDQDRAVERALPVLTPDPGALRERGLVLGRLAQIAAAVGAVGQPAAEAVNRLFTLLGS</sequence>
<proteinExistence type="predicted"/>
<evidence type="ECO:0000313" key="2">
    <source>
        <dbReference type="Proteomes" id="UP000033551"/>
    </source>
</evidence>
<dbReference type="STRING" id="68223.GCA_002028425_04534"/>
<comment type="caution">
    <text evidence="1">The sequence shown here is derived from an EMBL/GenBank/DDBJ whole genome shotgun (WGS) entry which is preliminary data.</text>
</comment>
<dbReference type="AlphaFoldDB" id="A0A0F4JN05"/>
<evidence type="ECO:0000313" key="1">
    <source>
        <dbReference type="EMBL" id="KJY35747.1"/>
    </source>
</evidence>